<sequence>MFASTRLHPPIRSYLAQTPDSAGRLSQIAFSTPDYPITGLRLAFVNWFCLSGTRRPAEFDVENELEIEGVALRWGAESRRLRFGGRDRVSLPPGGVALSDPIEGTIAAWSDVTVRTFDRVALGGSRPGGLVRQAFRGEACELVGGDLDLRRLAEGDVEHNVSDGGLYGPCLAVGEGWDGRAVVLSVGDSISFGQEDGGPTADARGNFGYVARGLDTRDGLSLPYAQLAVPASAPSEVSSQDVGHFRRRFELLSAVRRLGGRWPFTHILSEHGVNDSYASKDWRSLQGIMQDWWDFLDRSFDHAPIVQTTYTPRSLSPGPDAFTTLAAQSPAQNNAFPDGNRWRVADWIRTRPAPLAGVVDMQPFFGNRAQPDLWRLRDYRSVLVADAEMGARSLLLANAPEPGELFLIEPGTPRSDRGVGVLNVVGVAREGASYRVSLSGSTAQVHRAGAGVAAMATRDGSHPSPLVHRQAAAAIVTAKREGIFQT</sequence>
<evidence type="ECO:0000313" key="2">
    <source>
        <dbReference type="Proteomes" id="UP000542776"/>
    </source>
</evidence>
<dbReference type="SUPFAM" id="SSF52266">
    <property type="entry name" value="SGNH hydrolase"/>
    <property type="match status" value="1"/>
</dbReference>
<comment type="caution">
    <text evidence="1">The sequence shown here is derived from an EMBL/GenBank/DDBJ whole genome shotgun (WGS) entry which is preliminary data.</text>
</comment>
<dbReference type="RefSeq" id="WP_183199713.1">
    <property type="nucleotide sequence ID" value="NZ_JACIEK010000004.1"/>
</dbReference>
<proteinExistence type="predicted"/>
<dbReference type="AlphaFoldDB" id="A0A7W6H3K8"/>
<accession>A0A7W6H3K8</accession>
<protein>
    <submittedName>
        <fullName evidence="1">Uncharacterized protein</fullName>
    </submittedName>
</protein>
<evidence type="ECO:0000313" key="1">
    <source>
        <dbReference type="EMBL" id="MBB3998176.1"/>
    </source>
</evidence>
<dbReference type="Proteomes" id="UP000542776">
    <property type="component" value="Unassembled WGS sequence"/>
</dbReference>
<name>A0A7W6H3K8_9HYPH</name>
<organism evidence="1 2">
    <name type="scientific">Aureimonas pseudogalii</name>
    <dbReference type="NCBI Taxonomy" id="1744844"/>
    <lineage>
        <taxon>Bacteria</taxon>
        <taxon>Pseudomonadati</taxon>
        <taxon>Pseudomonadota</taxon>
        <taxon>Alphaproteobacteria</taxon>
        <taxon>Hyphomicrobiales</taxon>
        <taxon>Aurantimonadaceae</taxon>
        <taxon>Aureimonas</taxon>
    </lineage>
</organism>
<keyword evidence="2" id="KW-1185">Reference proteome</keyword>
<dbReference type="EMBL" id="JACIEK010000004">
    <property type="protein sequence ID" value="MBB3998176.1"/>
    <property type="molecule type" value="Genomic_DNA"/>
</dbReference>
<reference evidence="1 2" key="1">
    <citation type="submission" date="2020-08" db="EMBL/GenBank/DDBJ databases">
        <title>Genomic Encyclopedia of Type Strains, Phase IV (KMG-IV): sequencing the most valuable type-strain genomes for metagenomic binning, comparative biology and taxonomic classification.</title>
        <authorList>
            <person name="Goeker M."/>
        </authorList>
    </citation>
    <scope>NUCLEOTIDE SEQUENCE [LARGE SCALE GENOMIC DNA]</scope>
    <source>
        <strain evidence="1 2">DSM 102238</strain>
    </source>
</reference>
<gene>
    <name evidence="1" type="ORF">GGR04_002015</name>
</gene>